<name>A0AA38CFE4_TAXCH</name>
<sequence>ACITKKALAEAKQIHSHINNRGHTFGRLALLPNKLIYMYYKCGSLMDARKVFNCMTDPDLFSWNM</sequence>
<feature type="non-terminal residue" evidence="1">
    <location>
        <position position="1"/>
    </location>
</feature>
<reference evidence="1 2" key="1">
    <citation type="journal article" date="2021" name="Nat. Plants">
        <title>The Taxus genome provides insights into paclitaxel biosynthesis.</title>
        <authorList>
            <person name="Xiong X."/>
            <person name="Gou J."/>
            <person name="Liao Q."/>
            <person name="Li Y."/>
            <person name="Zhou Q."/>
            <person name="Bi G."/>
            <person name="Li C."/>
            <person name="Du R."/>
            <person name="Wang X."/>
            <person name="Sun T."/>
            <person name="Guo L."/>
            <person name="Liang H."/>
            <person name="Lu P."/>
            <person name="Wu Y."/>
            <person name="Zhang Z."/>
            <person name="Ro D.K."/>
            <person name="Shang Y."/>
            <person name="Huang S."/>
            <person name="Yan J."/>
        </authorList>
    </citation>
    <scope>NUCLEOTIDE SEQUENCE [LARGE SCALE GENOMIC DNA]</scope>
    <source>
        <strain evidence="1">Ta-2019</strain>
    </source>
</reference>
<comment type="caution">
    <text evidence="1">The sequence shown here is derived from an EMBL/GenBank/DDBJ whole genome shotgun (WGS) entry which is preliminary data.</text>
</comment>
<dbReference type="Gene3D" id="1.25.40.10">
    <property type="entry name" value="Tetratricopeptide repeat domain"/>
    <property type="match status" value="1"/>
</dbReference>
<dbReference type="GO" id="GO:0003723">
    <property type="term" value="F:RNA binding"/>
    <property type="evidence" value="ECO:0007669"/>
    <property type="project" value="InterPro"/>
</dbReference>
<protein>
    <recommendedName>
        <fullName evidence="3">Pentatricopeptide repeat-containing protein</fullName>
    </recommendedName>
</protein>
<dbReference type="EMBL" id="JAHRHJ020000010">
    <property type="protein sequence ID" value="KAH9296794.1"/>
    <property type="molecule type" value="Genomic_DNA"/>
</dbReference>
<evidence type="ECO:0000313" key="1">
    <source>
        <dbReference type="EMBL" id="KAH9296794.1"/>
    </source>
</evidence>
<feature type="non-terminal residue" evidence="1">
    <location>
        <position position="65"/>
    </location>
</feature>
<gene>
    <name evidence="1" type="ORF">KI387_028476</name>
</gene>
<evidence type="ECO:0008006" key="3">
    <source>
        <dbReference type="Google" id="ProtNLM"/>
    </source>
</evidence>
<dbReference type="PANTHER" id="PTHR47926:SF533">
    <property type="entry name" value="DYW DOMAIN-CONTAINING PROTEIN"/>
    <property type="match status" value="1"/>
</dbReference>
<dbReference type="PANTHER" id="PTHR47926">
    <property type="entry name" value="PENTATRICOPEPTIDE REPEAT-CONTAINING PROTEIN"/>
    <property type="match status" value="1"/>
</dbReference>
<evidence type="ECO:0000313" key="2">
    <source>
        <dbReference type="Proteomes" id="UP000824469"/>
    </source>
</evidence>
<dbReference type="Proteomes" id="UP000824469">
    <property type="component" value="Unassembled WGS sequence"/>
</dbReference>
<organism evidence="1 2">
    <name type="scientific">Taxus chinensis</name>
    <name type="common">Chinese yew</name>
    <name type="synonym">Taxus wallichiana var. chinensis</name>
    <dbReference type="NCBI Taxonomy" id="29808"/>
    <lineage>
        <taxon>Eukaryota</taxon>
        <taxon>Viridiplantae</taxon>
        <taxon>Streptophyta</taxon>
        <taxon>Embryophyta</taxon>
        <taxon>Tracheophyta</taxon>
        <taxon>Spermatophyta</taxon>
        <taxon>Pinopsida</taxon>
        <taxon>Pinidae</taxon>
        <taxon>Conifers II</taxon>
        <taxon>Cupressales</taxon>
        <taxon>Taxaceae</taxon>
        <taxon>Taxus</taxon>
    </lineage>
</organism>
<dbReference type="InterPro" id="IPR011990">
    <property type="entry name" value="TPR-like_helical_dom_sf"/>
</dbReference>
<accession>A0AA38CFE4</accession>
<keyword evidence="2" id="KW-1185">Reference proteome</keyword>
<dbReference type="GO" id="GO:0009451">
    <property type="term" value="P:RNA modification"/>
    <property type="evidence" value="ECO:0007669"/>
    <property type="project" value="InterPro"/>
</dbReference>
<proteinExistence type="predicted"/>
<dbReference type="InterPro" id="IPR046960">
    <property type="entry name" value="PPR_At4g14850-like_plant"/>
</dbReference>
<dbReference type="AlphaFoldDB" id="A0AA38CFE4"/>